<keyword evidence="5" id="KW-0448">Lipopolysaccharide biosynthesis</keyword>
<evidence type="ECO:0000313" key="9">
    <source>
        <dbReference type="EMBL" id="GAA5066894.1"/>
    </source>
</evidence>
<dbReference type="PANTHER" id="PTHR48090:SF3">
    <property type="entry name" value="UNDECAPRENYL-PHOSPHATE 4-DEOXY-4-FORMAMIDO-L-ARABINOSE TRANSFERASE"/>
    <property type="match status" value="1"/>
</dbReference>
<dbReference type="Proteomes" id="UP001499910">
    <property type="component" value="Unassembled WGS sequence"/>
</dbReference>
<evidence type="ECO:0000256" key="6">
    <source>
        <dbReference type="ARBA" id="ARBA00022989"/>
    </source>
</evidence>
<evidence type="ECO:0000256" key="3">
    <source>
        <dbReference type="ARBA" id="ARBA00022679"/>
    </source>
</evidence>
<dbReference type="Pfam" id="PF00535">
    <property type="entry name" value="Glycos_transf_2"/>
    <property type="match status" value="1"/>
</dbReference>
<keyword evidence="3" id="KW-0808">Transferase</keyword>
<evidence type="ECO:0000313" key="10">
    <source>
        <dbReference type="Proteomes" id="UP001499910"/>
    </source>
</evidence>
<sequence>MAVDGSFAFHRGARGTIARGTGTAGIAEMTDRAAGPEGRADTTPRFAIAIPMLDEAGAAEALLSACRDAAQPLGPFEICVTNDGSRDNTAEVLLAFRAANPDVAMTIVTHPRPGGQSAAIHDAVRAARAPIIVTLDGDGQNPPEELPKVLAPLLSDTRPALLGLVAGQRAKRNDPLPKRLASRAANALRGWMLKDGTRDTGCGLKAFRRDAFLALPYFDHMHRFLPALFQRDGWSVAHVDVAHRPRVAGESKYTNLGRAIVGASDLIGVAWLIRRRRKLSAADVSISRGTEDEQHVAPEVAQ</sequence>
<evidence type="ECO:0000256" key="2">
    <source>
        <dbReference type="ARBA" id="ARBA00022676"/>
    </source>
</evidence>
<comment type="caution">
    <text evidence="9">The sequence shown here is derived from an EMBL/GenBank/DDBJ whole genome shotgun (WGS) entry which is preliminary data.</text>
</comment>
<keyword evidence="2" id="KW-0328">Glycosyltransferase</keyword>
<evidence type="ECO:0000259" key="8">
    <source>
        <dbReference type="Pfam" id="PF00535"/>
    </source>
</evidence>
<evidence type="ECO:0000256" key="4">
    <source>
        <dbReference type="ARBA" id="ARBA00022692"/>
    </source>
</evidence>
<keyword evidence="4" id="KW-0812">Transmembrane</keyword>
<dbReference type="CDD" id="cd04179">
    <property type="entry name" value="DPM_DPG-synthase_like"/>
    <property type="match status" value="1"/>
</dbReference>
<dbReference type="InterPro" id="IPR050256">
    <property type="entry name" value="Glycosyltransferase_2"/>
</dbReference>
<name>A0ABP9KZG3_9RHOB</name>
<feature type="domain" description="Glycosyltransferase 2-like" evidence="8">
    <location>
        <begin position="48"/>
        <end position="212"/>
    </location>
</feature>
<dbReference type="InterPro" id="IPR029044">
    <property type="entry name" value="Nucleotide-diphossugar_trans"/>
</dbReference>
<protein>
    <submittedName>
        <fullName evidence="9">Glycosyltransferase family 2 protein</fullName>
    </submittedName>
</protein>
<dbReference type="EMBL" id="BAABHW010000001">
    <property type="protein sequence ID" value="GAA5066894.1"/>
    <property type="molecule type" value="Genomic_DNA"/>
</dbReference>
<dbReference type="SUPFAM" id="SSF53448">
    <property type="entry name" value="Nucleotide-diphospho-sugar transferases"/>
    <property type="match status" value="1"/>
</dbReference>
<dbReference type="InterPro" id="IPR001173">
    <property type="entry name" value="Glyco_trans_2-like"/>
</dbReference>
<keyword evidence="1" id="KW-1003">Cell membrane</keyword>
<keyword evidence="7" id="KW-0472">Membrane</keyword>
<dbReference type="PANTHER" id="PTHR48090">
    <property type="entry name" value="UNDECAPRENYL-PHOSPHATE 4-DEOXY-4-FORMAMIDO-L-ARABINOSE TRANSFERASE-RELATED"/>
    <property type="match status" value="1"/>
</dbReference>
<accession>A0ABP9KZG3</accession>
<gene>
    <name evidence="9" type="ORF">GCM10023209_05940</name>
</gene>
<evidence type="ECO:0000256" key="5">
    <source>
        <dbReference type="ARBA" id="ARBA00022985"/>
    </source>
</evidence>
<organism evidence="9 10">
    <name type="scientific">[Roseibacterium] beibuensis</name>
    <dbReference type="NCBI Taxonomy" id="1193142"/>
    <lineage>
        <taxon>Bacteria</taxon>
        <taxon>Pseudomonadati</taxon>
        <taxon>Pseudomonadota</taxon>
        <taxon>Alphaproteobacteria</taxon>
        <taxon>Rhodobacterales</taxon>
        <taxon>Roseobacteraceae</taxon>
        <taxon>Roseicyclus</taxon>
    </lineage>
</organism>
<keyword evidence="10" id="KW-1185">Reference proteome</keyword>
<dbReference type="Gene3D" id="3.90.550.10">
    <property type="entry name" value="Spore Coat Polysaccharide Biosynthesis Protein SpsA, Chain A"/>
    <property type="match status" value="1"/>
</dbReference>
<evidence type="ECO:0000256" key="7">
    <source>
        <dbReference type="ARBA" id="ARBA00023136"/>
    </source>
</evidence>
<reference evidence="10" key="1">
    <citation type="journal article" date="2019" name="Int. J. Syst. Evol. Microbiol.">
        <title>The Global Catalogue of Microorganisms (GCM) 10K type strain sequencing project: providing services to taxonomists for standard genome sequencing and annotation.</title>
        <authorList>
            <consortium name="The Broad Institute Genomics Platform"/>
            <consortium name="The Broad Institute Genome Sequencing Center for Infectious Disease"/>
            <person name="Wu L."/>
            <person name="Ma J."/>
        </authorList>
    </citation>
    <scope>NUCLEOTIDE SEQUENCE [LARGE SCALE GENOMIC DNA]</scope>
    <source>
        <strain evidence="10">JCM 18015</strain>
    </source>
</reference>
<evidence type="ECO:0000256" key="1">
    <source>
        <dbReference type="ARBA" id="ARBA00022475"/>
    </source>
</evidence>
<keyword evidence="6" id="KW-1133">Transmembrane helix</keyword>
<proteinExistence type="predicted"/>